<gene>
    <name evidence="1" type="ORF">METZ01_LOCUS11580</name>
    <name evidence="2" type="ORF">METZ01_LOCUS94624</name>
</gene>
<protein>
    <submittedName>
        <fullName evidence="1">Uncharacterized protein</fullName>
    </submittedName>
</protein>
<organism evidence="1">
    <name type="scientific">marine metagenome</name>
    <dbReference type="NCBI Taxonomy" id="408172"/>
    <lineage>
        <taxon>unclassified sequences</taxon>
        <taxon>metagenomes</taxon>
        <taxon>ecological metagenomes</taxon>
    </lineage>
</organism>
<proteinExistence type="predicted"/>
<evidence type="ECO:0000313" key="2">
    <source>
        <dbReference type="EMBL" id="SVA41770.1"/>
    </source>
</evidence>
<name>A0A381NVR6_9ZZZZ</name>
<dbReference type="EMBL" id="UINC01009309">
    <property type="protein sequence ID" value="SVA41770.1"/>
    <property type="molecule type" value="Genomic_DNA"/>
</dbReference>
<evidence type="ECO:0000313" key="1">
    <source>
        <dbReference type="EMBL" id="SUZ58726.1"/>
    </source>
</evidence>
<sequence>MSDKERYLFTASMDVDPEKEDLFNEV</sequence>
<feature type="non-terminal residue" evidence="1">
    <location>
        <position position="26"/>
    </location>
</feature>
<accession>A0A381NVR6</accession>
<reference evidence="1" key="1">
    <citation type="submission" date="2018-05" db="EMBL/GenBank/DDBJ databases">
        <authorList>
            <person name="Lanie J.A."/>
            <person name="Ng W.-L."/>
            <person name="Kazmierczak K.M."/>
            <person name="Andrzejewski T.M."/>
            <person name="Davidsen T.M."/>
            <person name="Wayne K.J."/>
            <person name="Tettelin H."/>
            <person name="Glass J.I."/>
            <person name="Rusch D."/>
            <person name="Podicherti R."/>
            <person name="Tsui H.-C.T."/>
            <person name="Winkler M.E."/>
        </authorList>
    </citation>
    <scope>NUCLEOTIDE SEQUENCE</scope>
</reference>
<dbReference type="AlphaFoldDB" id="A0A381NVR6"/>
<dbReference type="EMBL" id="UINC01000638">
    <property type="protein sequence ID" value="SUZ58726.1"/>
    <property type="molecule type" value="Genomic_DNA"/>
</dbReference>